<feature type="disulfide bond" evidence="7">
    <location>
        <begin position="35"/>
        <end position="50"/>
    </location>
</feature>
<name>A0AAW1A4P8_9HYME</name>
<gene>
    <name evidence="10" type="ORF">QLX08_004354</name>
</gene>
<evidence type="ECO:0000256" key="4">
    <source>
        <dbReference type="ARBA" id="ARBA00022900"/>
    </source>
</evidence>
<dbReference type="PROSITE" id="PS51446">
    <property type="entry name" value="PACIFASTIN"/>
    <property type="match status" value="1"/>
</dbReference>
<dbReference type="AlphaFoldDB" id="A0AAW1A4P8"/>
<evidence type="ECO:0000313" key="11">
    <source>
        <dbReference type="Proteomes" id="UP001432146"/>
    </source>
</evidence>
<keyword evidence="4 7" id="KW-0722">Serine protease inhibitor</keyword>
<feature type="disulfide bond" evidence="7">
    <location>
        <begin position="45"/>
        <end position="63"/>
    </location>
</feature>
<comment type="similarity">
    <text evidence="6 7">Belongs to the protease inhibitor I19 family.</text>
</comment>
<dbReference type="SUPFAM" id="SSF57283">
    <property type="entry name" value="PMP inhibitors"/>
    <property type="match status" value="1"/>
</dbReference>
<dbReference type="InterPro" id="IPR008037">
    <property type="entry name" value="Pacifastin_dom"/>
</dbReference>
<dbReference type="InterPro" id="IPR036201">
    <property type="entry name" value="Pacifastin_dom_sf"/>
</dbReference>
<evidence type="ECO:0000256" key="2">
    <source>
        <dbReference type="ARBA" id="ARBA00022525"/>
    </source>
</evidence>
<evidence type="ECO:0000256" key="6">
    <source>
        <dbReference type="ARBA" id="ARBA00029459"/>
    </source>
</evidence>
<evidence type="ECO:0000256" key="1">
    <source>
        <dbReference type="ARBA" id="ARBA00004613"/>
    </source>
</evidence>
<keyword evidence="5 7" id="KW-1015">Disulfide bond</keyword>
<keyword evidence="2" id="KW-0964">Secreted</keyword>
<dbReference type="Proteomes" id="UP001432146">
    <property type="component" value="Unassembled WGS sequence"/>
</dbReference>
<proteinExistence type="inferred from homology"/>
<dbReference type="GO" id="GO:0005576">
    <property type="term" value="C:extracellular region"/>
    <property type="evidence" value="ECO:0007669"/>
    <property type="project" value="UniProtKB-SubCell"/>
</dbReference>
<feature type="chain" id="PRO_5043541977" description="Pacifastin domain-containing protein" evidence="8">
    <location>
        <begin position="27"/>
        <end position="70"/>
    </location>
</feature>
<comment type="caution">
    <text evidence="7">Lacks conserved residue(s) required for the propagation of feature annotation.</text>
</comment>
<dbReference type="Pfam" id="PF05375">
    <property type="entry name" value="Pacifastin_I"/>
    <property type="match status" value="1"/>
</dbReference>
<evidence type="ECO:0000256" key="3">
    <source>
        <dbReference type="ARBA" id="ARBA00022690"/>
    </source>
</evidence>
<dbReference type="GO" id="GO:0004867">
    <property type="term" value="F:serine-type endopeptidase inhibitor activity"/>
    <property type="evidence" value="ECO:0007669"/>
    <property type="project" value="UniProtKB-UniRule"/>
</dbReference>
<evidence type="ECO:0000256" key="7">
    <source>
        <dbReference type="PROSITE-ProRule" id="PRU00776"/>
    </source>
</evidence>
<feature type="signal peptide" evidence="8">
    <location>
        <begin position="1"/>
        <end position="26"/>
    </location>
</feature>
<keyword evidence="8" id="KW-0732">Signal</keyword>
<organism evidence="10 11">
    <name type="scientific">Tetragonisca angustula</name>
    <dbReference type="NCBI Taxonomy" id="166442"/>
    <lineage>
        <taxon>Eukaryota</taxon>
        <taxon>Metazoa</taxon>
        <taxon>Ecdysozoa</taxon>
        <taxon>Arthropoda</taxon>
        <taxon>Hexapoda</taxon>
        <taxon>Insecta</taxon>
        <taxon>Pterygota</taxon>
        <taxon>Neoptera</taxon>
        <taxon>Endopterygota</taxon>
        <taxon>Hymenoptera</taxon>
        <taxon>Apocrita</taxon>
        <taxon>Aculeata</taxon>
        <taxon>Apoidea</taxon>
        <taxon>Anthophila</taxon>
        <taxon>Apidae</taxon>
        <taxon>Tetragonisca</taxon>
    </lineage>
</organism>
<dbReference type="EMBL" id="JAWNGG020000065">
    <property type="protein sequence ID" value="KAK9304193.1"/>
    <property type="molecule type" value="Genomic_DNA"/>
</dbReference>
<evidence type="ECO:0000256" key="8">
    <source>
        <dbReference type="SAM" id="SignalP"/>
    </source>
</evidence>
<keyword evidence="11" id="KW-1185">Reference proteome</keyword>
<comment type="subcellular location">
    <subcellularLocation>
        <location evidence="1">Secreted</location>
    </subcellularLocation>
</comment>
<evidence type="ECO:0000313" key="10">
    <source>
        <dbReference type="EMBL" id="KAK9304193.1"/>
    </source>
</evidence>
<evidence type="ECO:0000259" key="9">
    <source>
        <dbReference type="PROSITE" id="PS51446"/>
    </source>
</evidence>
<comment type="caution">
    <text evidence="10">The sequence shown here is derived from an EMBL/GenBank/DDBJ whole genome shotgun (WGS) entry which is preliminary data.</text>
</comment>
<feature type="domain" description="Pacifastin" evidence="9">
    <location>
        <begin position="32"/>
        <end position="66"/>
    </location>
</feature>
<accession>A0AAW1A4P8</accession>
<sequence length="70" mass="7822">MSTRNMFSKFFNFLFLLIVVIATSLAAESEETKECVPGKSYNDGCNDCTCTDTNVVICTLMECYNSNPVF</sequence>
<reference evidence="10 11" key="1">
    <citation type="submission" date="2024-05" db="EMBL/GenBank/DDBJ databases">
        <title>The nuclear and mitochondrial genome assemblies of Tetragonisca angustula (Apidae: Meliponini), a tiny yet remarkable pollinator in the Neotropics.</title>
        <authorList>
            <person name="Ferrari R."/>
            <person name="Ricardo P.C."/>
            <person name="Dias F.C."/>
            <person name="Araujo N.S."/>
            <person name="Soares D.O."/>
            <person name="Zhou Q.-S."/>
            <person name="Zhu C.-D."/>
            <person name="Coutinho L."/>
            <person name="Airas M.C."/>
            <person name="Batista T.M."/>
        </authorList>
    </citation>
    <scope>NUCLEOTIDE SEQUENCE [LARGE SCALE GENOMIC DNA]</scope>
    <source>
        <strain evidence="10">ASF017062</strain>
        <tissue evidence="10">Abdomen</tissue>
    </source>
</reference>
<evidence type="ECO:0000256" key="5">
    <source>
        <dbReference type="ARBA" id="ARBA00023157"/>
    </source>
</evidence>
<protein>
    <recommendedName>
        <fullName evidence="9">Pacifastin domain-containing protein</fullName>
    </recommendedName>
</protein>
<keyword evidence="3 7" id="KW-0646">Protease inhibitor</keyword>
<feature type="disulfide bond" evidence="7">
    <location>
        <begin position="48"/>
        <end position="58"/>
    </location>
</feature>